<dbReference type="EMBL" id="LT670817">
    <property type="protein sequence ID" value="SHH90391.1"/>
    <property type="molecule type" value="Genomic_DNA"/>
</dbReference>
<feature type="transmembrane region" description="Helical" evidence="1">
    <location>
        <begin position="164"/>
        <end position="186"/>
    </location>
</feature>
<proteinExistence type="predicted"/>
<keyword evidence="1" id="KW-0472">Membrane</keyword>
<keyword evidence="1" id="KW-1133">Transmembrane helix</keyword>
<keyword evidence="1" id="KW-0812">Transmembrane</keyword>
<sequence length="238" mass="25960">MTEANFSQQASASRGAVSAFSEVCEKFQEISKSGQSGYLPIYGGQWAILKFIARHPIHAYASLFREAIRAQSSLGILVSSFPLETMIAFLTRFTEAELKTLKTLSEMQLRRMKSLVTDNPVLKVSVPLGSAYALLKVSNELVKGHDSQLDFLKSMFETPAVQSLTGSLLFGFIIGLAALGFQYVFLTVPTIARAQILDDMLQIALEEKHFGPGPIAENAVPLDVPVDSLKGANRTSQT</sequence>
<protein>
    <submittedName>
        <fullName evidence="2">Uncharacterized protein</fullName>
    </submittedName>
</protein>
<gene>
    <name evidence="2" type="ORF">SAMN05443248_6764</name>
</gene>
<evidence type="ECO:0000256" key="1">
    <source>
        <dbReference type="SAM" id="Phobius"/>
    </source>
</evidence>
<accession>A0A1M5WSG7</accession>
<reference evidence="2 3" key="1">
    <citation type="submission" date="2016-11" db="EMBL/GenBank/DDBJ databases">
        <authorList>
            <person name="Jaros S."/>
            <person name="Januszkiewicz K."/>
            <person name="Wedrychowicz H."/>
        </authorList>
    </citation>
    <scope>NUCLEOTIDE SEQUENCE [LARGE SCALE GENOMIC DNA]</scope>
    <source>
        <strain evidence="2 3">GAS138</strain>
    </source>
</reference>
<evidence type="ECO:0000313" key="2">
    <source>
        <dbReference type="EMBL" id="SHH90391.1"/>
    </source>
</evidence>
<dbReference type="RefSeq" id="WP_079605096.1">
    <property type="nucleotide sequence ID" value="NZ_LT670817.1"/>
</dbReference>
<evidence type="ECO:0000313" key="3">
    <source>
        <dbReference type="Proteomes" id="UP000189796"/>
    </source>
</evidence>
<dbReference type="AlphaFoldDB" id="A0A1M5WSG7"/>
<dbReference type="Proteomes" id="UP000189796">
    <property type="component" value="Chromosome I"/>
</dbReference>
<organism evidence="2 3">
    <name type="scientific">Bradyrhizobium erythrophlei</name>
    <dbReference type="NCBI Taxonomy" id="1437360"/>
    <lineage>
        <taxon>Bacteria</taxon>
        <taxon>Pseudomonadati</taxon>
        <taxon>Pseudomonadota</taxon>
        <taxon>Alphaproteobacteria</taxon>
        <taxon>Hyphomicrobiales</taxon>
        <taxon>Nitrobacteraceae</taxon>
        <taxon>Bradyrhizobium</taxon>
    </lineage>
</organism>
<name>A0A1M5WSG7_9BRAD</name>